<accession>A0ABX7HEH9</accession>
<feature type="compositionally biased region" description="Basic residues" evidence="1">
    <location>
        <begin position="108"/>
        <end position="128"/>
    </location>
</feature>
<name>A0ABX7HEH9_9STAP</name>
<dbReference type="Proteomes" id="UP000627155">
    <property type="component" value="Chromosome"/>
</dbReference>
<feature type="domain" description="SH3b-P2" evidence="2">
    <location>
        <begin position="131"/>
        <end position="165"/>
    </location>
</feature>
<protein>
    <submittedName>
        <fullName evidence="3">N-acetylmuramoyl-L-alanine amidase</fullName>
    </submittedName>
</protein>
<feature type="region of interest" description="Disordered" evidence="1">
    <location>
        <begin position="98"/>
        <end position="128"/>
    </location>
</feature>
<dbReference type="SUPFAM" id="SSF53187">
    <property type="entry name" value="Zn-dependent exopeptidases"/>
    <property type="match status" value="1"/>
</dbReference>
<dbReference type="InterPro" id="IPR057958">
    <property type="entry name" value="SH3b_P2_dom"/>
</dbReference>
<gene>
    <name evidence="3" type="ORF">I6J37_12390</name>
</gene>
<evidence type="ECO:0000313" key="3">
    <source>
        <dbReference type="EMBL" id="QRO84958.1"/>
    </source>
</evidence>
<dbReference type="RefSeq" id="WP_169925710.1">
    <property type="nucleotide sequence ID" value="NZ_CBCPHH010000017.1"/>
</dbReference>
<dbReference type="EMBL" id="CP069486">
    <property type="protein sequence ID" value="QRO84958.1"/>
    <property type="molecule type" value="Genomic_DNA"/>
</dbReference>
<proteinExistence type="predicted"/>
<evidence type="ECO:0000259" key="2">
    <source>
        <dbReference type="Pfam" id="PF25606"/>
    </source>
</evidence>
<keyword evidence="4" id="KW-1185">Reference proteome</keyword>
<dbReference type="Pfam" id="PF25606">
    <property type="entry name" value="SH3b_P2"/>
    <property type="match status" value="1"/>
</dbReference>
<evidence type="ECO:0000256" key="1">
    <source>
        <dbReference type="SAM" id="MobiDB-lite"/>
    </source>
</evidence>
<organism evidence="3 4">
    <name type="scientific">Mammaliicoccus vitulinus</name>
    <dbReference type="NCBI Taxonomy" id="71237"/>
    <lineage>
        <taxon>Bacteria</taxon>
        <taxon>Bacillati</taxon>
        <taxon>Bacillota</taxon>
        <taxon>Bacilli</taxon>
        <taxon>Bacillales</taxon>
        <taxon>Staphylococcaceae</taxon>
        <taxon>Mammaliicoccus</taxon>
    </lineage>
</organism>
<reference evidence="3 4" key="1">
    <citation type="submission" date="2021-02" db="EMBL/GenBank/DDBJ databases">
        <title>FDA dAtabase for Regulatory Grade micrObial Sequences (FDA-ARGOS): Supporting development and validation of Infectious Disease Dx tests.</title>
        <authorList>
            <person name="Sproer C."/>
            <person name="Gronow S."/>
            <person name="Severitt S."/>
            <person name="Schroder I."/>
            <person name="Tallon L."/>
            <person name="Sadzewicz L."/>
            <person name="Zhao X."/>
            <person name="Boylan J."/>
            <person name="Ott S."/>
            <person name="Bowen H."/>
            <person name="Vavikolanu K."/>
            <person name="Mehta A."/>
            <person name="Aluvathingal J."/>
            <person name="Nadendla S."/>
            <person name="Lowell S."/>
            <person name="Myers T."/>
            <person name="Yan Y."/>
            <person name="Sichtig H."/>
        </authorList>
    </citation>
    <scope>NUCLEOTIDE SEQUENCE [LARGE SCALE GENOMIC DNA]</scope>
    <source>
        <strain evidence="3 4">FDAARGOS_1207</strain>
    </source>
</reference>
<dbReference type="Gene3D" id="3.40.630.40">
    <property type="entry name" value="Zn-dependent exopeptidases"/>
    <property type="match status" value="1"/>
</dbReference>
<sequence length="166" mass="18128">MLLLDAAESTSSDGHTIIWHTFNPDSIDKGIQNALANTVGVIRGIIGRDNLGNPRVASQLGLSYRLVELGFITSKKDMDYIKNNLQSFTKAIAEDINGGEIGNDKLRPQAKPKPMPKPKPVSKPKLKPVAKTKWNWKGRFYPNAPKDGIVVRKQPGLKGATVGQNS</sequence>
<evidence type="ECO:0000313" key="4">
    <source>
        <dbReference type="Proteomes" id="UP000627155"/>
    </source>
</evidence>